<keyword evidence="5 10" id="KW-0418">Kinase</keyword>
<evidence type="ECO:0000256" key="7">
    <source>
        <dbReference type="SAM" id="Phobius"/>
    </source>
</evidence>
<dbReference type="InterPro" id="IPR036554">
    <property type="entry name" value="GHMP_kinase_C_sf"/>
</dbReference>
<proteinExistence type="predicted"/>
<comment type="pathway">
    <text evidence="1">Isoprenoid biosynthesis; isopentenyl diphosphate biosynthesis via mevalonate pathway; isopentenyl diphosphate from (R)-mevalonate: step 2/3.</text>
</comment>
<dbReference type="SUPFAM" id="SSF55060">
    <property type="entry name" value="GHMP Kinase, C-terminal domain"/>
    <property type="match status" value="1"/>
</dbReference>
<feature type="transmembrane region" description="Helical" evidence="7">
    <location>
        <begin position="118"/>
        <end position="139"/>
    </location>
</feature>
<accession>A0AAE3IX76</accession>
<keyword evidence="3 10" id="KW-0808">Transferase</keyword>
<sequence length="368" mass="40517">MQNKEMVIKVPGKLFIAGEYAILEKGQQAIVIAVDRYITGKIKASTENILSLPQLNFPTVTWKENEKGLKLNVDSPKLVFIKNAISLVNQYLKEQSIPLQPFSFTVTSELDDRSGRKYGLGSSAAIVVSVITSMLHFYAGEKIQPTKELIYKLSAIAHYRTQGNGSCADIAASTYGGWLQYVSFRPEWLSHQMKQSKQLTEIVRADWPQLFIRRVTPPEGLQLCIGWTGESAKTAPMVEKIQLLKNDYIPLYKDFLNKSQSAVTALIECFQTNDLEGAIKSLTENREALKVLGMYTGVSIETPELVALIEIANKYGSGKSSGAGGGDCGIAFLRANTDLDKLYKEWEQSGIVPLPLHVSSVGATTVAS</sequence>
<name>A0AAE3IX76_9BACI</name>
<evidence type="ECO:0000256" key="2">
    <source>
        <dbReference type="ARBA" id="ARBA00012958"/>
    </source>
</evidence>
<dbReference type="NCBIfam" id="TIGR01220">
    <property type="entry name" value="Pmev_kin_Gr_pos"/>
    <property type="match status" value="1"/>
</dbReference>
<feature type="domain" description="GHMP kinase C-terminal" evidence="9">
    <location>
        <begin position="267"/>
        <end position="349"/>
    </location>
</feature>
<dbReference type="InterPro" id="IPR020568">
    <property type="entry name" value="Ribosomal_Su5_D2-typ_SF"/>
</dbReference>
<dbReference type="PANTHER" id="PTHR31814">
    <property type="match status" value="1"/>
</dbReference>
<feature type="domain" description="GHMP kinase N-terminal" evidence="8">
    <location>
        <begin position="81"/>
        <end position="177"/>
    </location>
</feature>
<keyword evidence="6" id="KW-0067">ATP-binding</keyword>
<dbReference type="GO" id="GO:0005524">
    <property type="term" value="F:ATP binding"/>
    <property type="evidence" value="ECO:0007669"/>
    <property type="project" value="UniProtKB-KW"/>
</dbReference>
<keyword evidence="7" id="KW-1133">Transmembrane helix</keyword>
<evidence type="ECO:0000259" key="8">
    <source>
        <dbReference type="Pfam" id="PF00288"/>
    </source>
</evidence>
<dbReference type="SUPFAM" id="SSF54211">
    <property type="entry name" value="Ribosomal protein S5 domain 2-like"/>
    <property type="match status" value="1"/>
</dbReference>
<dbReference type="Pfam" id="PF08544">
    <property type="entry name" value="GHMP_kinases_C"/>
    <property type="match status" value="1"/>
</dbReference>
<evidence type="ECO:0000313" key="10">
    <source>
        <dbReference type="EMBL" id="MCU9615049.1"/>
    </source>
</evidence>
<keyword evidence="11" id="KW-1185">Reference proteome</keyword>
<dbReference type="InterPro" id="IPR013750">
    <property type="entry name" value="GHMP_kinase_C_dom"/>
</dbReference>
<dbReference type="EC" id="2.7.4.2" evidence="2"/>
<evidence type="ECO:0000256" key="6">
    <source>
        <dbReference type="ARBA" id="ARBA00022840"/>
    </source>
</evidence>
<dbReference type="Proteomes" id="UP001209318">
    <property type="component" value="Unassembled WGS sequence"/>
</dbReference>
<dbReference type="Gene3D" id="3.30.70.890">
    <property type="entry name" value="GHMP kinase, C-terminal domain"/>
    <property type="match status" value="1"/>
</dbReference>
<dbReference type="PRINTS" id="PR00959">
    <property type="entry name" value="MEVGALKINASE"/>
</dbReference>
<dbReference type="AlphaFoldDB" id="A0AAE3IX76"/>
<keyword evidence="7" id="KW-0812">Transmembrane</keyword>
<dbReference type="Pfam" id="PF00288">
    <property type="entry name" value="GHMP_kinases_N"/>
    <property type="match status" value="1"/>
</dbReference>
<evidence type="ECO:0000256" key="3">
    <source>
        <dbReference type="ARBA" id="ARBA00022679"/>
    </source>
</evidence>
<keyword evidence="4" id="KW-0547">Nucleotide-binding</keyword>
<evidence type="ECO:0000256" key="4">
    <source>
        <dbReference type="ARBA" id="ARBA00022741"/>
    </source>
</evidence>
<organism evidence="10 11">
    <name type="scientific">Perspicuibacillus lycopersici</name>
    <dbReference type="NCBI Taxonomy" id="1325689"/>
    <lineage>
        <taxon>Bacteria</taxon>
        <taxon>Bacillati</taxon>
        <taxon>Bacillota</taxon>
        <taxon>Bacilli</taxon>
        <taxon>Bacillales</taxon>
        <taxon>Bacillaceae</taxon>
        <taxon>Perspicuibacillus</taxon>
    </lineage>
</organism>
<dbReference type="InterPro" id="IPR035102">
    <property type="entry name" value="Phosphomevalonate_kinase"/>
</dbReference>
<dbReference type="InterPro" id="IPR014721">
    <property type="entry name" value="Ribsml_uS5_D2-typ_fold_subgr"/>
</dbReference>
<evidence type="ECO:0000259" key="9">
    <source>
        <dbReference type="Pfam" id="PF08544"/>
    </source>
</evidence>
<evidence type="ECO:0000256" key="1">
    <source>
        <dbReference type="ARBA" id="ARBA00005017"/>
    </source>
</evidence>
<dbReference type="PANTHER" id="PTHR31814:SF2">
    <property type="entry name" value="PHOSPHOMEVALONATE KINASE"/>
    <property type="match status" value="1"/>
</dbReference>
<protein>
    <recommendedName>
        <fullName evidence="2">phosphomevalonate kinase</fullName>
        <ecNumber evidence="2">2.7.4.2</ecNumber>
    </recommendedName>
</protein>
<dbReference type="RefSeq" id="WP_263074367.1">
    <property type="nucleotide sequence ID" value="NZ_JAOUSF010000006.1"/>
</dbReference>
<dbReference type="InterPro" id="IPR006204">
    <property type="entry name" value="GHMP_kinase_N_dom"/>
</dbReference>
<evidence type="ECO:0000256" key="5">
    <source>
        <dbReference type="ARBA" id="ARBA00022777"/>
    </source>
</evidence>
<gene>
    <name evidence="10" type="ORF">OEV98_16055</name>
</gene>
<dbReference type="InterPro" id="IPR005917">
    <property type="entry name" value="Pmev_kinase_bact"/>
</dbReference>
<dbReference type="GO" id="GO:0004631">
    <property type="term" value="F:phosphomevalonate kinase activity"/>
    <property type="evidence" value="ECO:0007669"/>
    <property type="project" value="UniProtKB-EC"/>
</dbReference>
<evidence type="ECO:0000313" key="11">
    <source>
        <dbReference type="Proteomes" id="UP001209318"/>
    </source>
</evidence>
<keyword evidence="7" id="KW-0472">Membrane</keyword>
<comment type="caution">
    <text evidence="10">The sequence shown here is derived from an EMBL/GenBank/DDBJ whole genome shotgun (WGS) entry which is preliminary data.</text>
</comment>
<dbReference type="EMBL" id="JAOUSF010000006">
    <property type="protein sequence ID" value="MCU9615049.1"/>
    <property type="molecule type" value="Genomic_DNA"/>
</dbReference>
<reference evidence="10" key="1">
    <citation type="submission" date="2022-10" db="EMBL/GenBank/DDBJ databases">
        <title>Description of Fervidibacillus gen. nov. in the family Fervidibacillaceae fam. nov. with two species, Fervidibacillus albus sp. nov., and Fervidibacillus halotolerans sp. nov., isolated from tidal flat sediments.</title>
        <authorList>
            <person name="Kwon K.K."/>
            <person name="Yang S.-H."/>
        </authorList>
    </citation>
    <scope>NUCLEOTIDE SEQUENCE</scope>
    <source>
        <strain evidence="10">JCM 19140</strain>
    </source>
</reference>
<dbReference type="Gene3D" id="3.30.230.10">
    <property type="match status" value="1"/>
</dbReference>